<dbReference type="Proteomes" id="UP001203880">
    <property type="component" value="Unassembled WGS sequence"/>
</dbReference>
<evidence type="ECO:0000256" key="3">
    <source>
        <dbReference type="ARBA" id="ARBA00023163"/>
    </source>
</evidence>
<reference evidence="6" key="1">
    <citation type="submission" date="2022-05" db="EMBL/GenBank/DDBJ databases">
        <authorList>
            <person name="Park J.-S."/>
        </authorList>
    </citation>
    <scope>NUCLEOTIDE SEQUENCE</scope>
    <source>
        <strain evidence="6">2012CJ41-6</strain>
    </source>
</reference>
<evidence type="ECO:0000259" key="5">
    <source>
        <dbReference type="PROSITE" id="PS51078"/>
    </source>
</evidence>
<protein>
    <submittedName>
        <fullName evidence="6">IclR family transcriptional regulator</fullName>
    </submittedName>
</protein>
<dbReference type="InterPro" id="IPR014757">
    <property type="entry name" value="Tscrpt_reg_IclR_C"/>
</dbReference>
<evidence type="ECO:0000256" key="1">
    <source>
        <dbReference type="ARBA" id="ARBA00023015"/>
    </source>
</evidence>
<comment type="caution">
    <text evidence="6">The sequence shown here is derived from an EMBL/GenBank/DDBJ whole genome shotgun (WGS) entry which is preliminary data.</text>
</comment>
<dbReference type="InterPro" id="IPR036390">
    <property type="entry name" value="WH_DNA-bd_sf"/>
</dbReference>
<dbReference type="SUPFAM" id="SSF55781">
    <property type="entry name" value="GAF domain-like"/>
    <property type="match status" value="1"/>
</dbReference>
<dbReference type="Pfam" id="PF01614">
    <property type="entry name" value="IclR_C"/>
    <property type="match status" value="1"/>
</dbReference>
<keyword evidence="2" id="KW-0238">DNA-binding</keyword>
<dbReference type="SUPFAM" id="SSF46785">
    <property type="entry name" value="Winged helix' DNA-binding domain"/>
    <property type="match status" value="1"/>
</dbReference>
<dbReference type="InterPro" id="IPR029016">
    <property type="entry name" value="GAF-like_dom_sf"/>
</dbReference>
<dbReference type="PROSITE" id="PS51077">
    <property type="entry name" value="HTH_ICLR"/>
    <property type="match status" value="1"/>
</dbReference>
<sequence length="222" mass="23994">MCATRTESVERAMSILNAFSAQSPEMTLAQLAEETGLHKSTILRLTKSLAIYGFIQRDSGGVFSVGPSVWRLGLIFRRDFTRREHVAPALRMLAESTGETASFYVRSGNERVCLYRENSPNLLRFHVEEGMRLRLSTGASGMVLRRFSGEDVGDTGTFNDAGTAMSVGETNPNISSVSTPVISRDGALQGALTVSGLASRFDEDARKAVVPLLESLAKSLAG</sequence>
<dbReference type="Pfam" id="PF09339">
    <property type="entry name" value="HTH_IclR"/>
    <property type="match status" value="1"/>
</dbReference>
<dbReference type="RefSeq" id="WP_249711610.1">
    <property type="nucleotide sequence ID" value="NZ_JAMFMB010000022.1"/>
</dbReference>
<dbReference type="Gene3D" id="3.30.450.40">
    <property type="match status" value="2"/>
</dbReference>
<proteinExistence type="predicted"/>
<dbReference type="SMART" id="SM00346">
    <property type="entry name" value="HTH_ICLR"/>
    <property type="match status" value="1"/>
</dbReference>
<evidence type="ECO:0000313" key="6">
    <source>
        <dbReference type="EMBL" id="MCL6285123.1"/>
    </source>
</evidence>
<dbReference type="InterPro" id="IPR036388">
    <property type="entry name" value="WH-like_DNA-bd_sf"/>
</dbReference>
<feature type="domain" description="IclR-ED" evidence="5">
    <location>
        <begin position="68"/>
        <end position="222"/>
    </location>
</feature>
<keyword evidence="1" id="KW-0805">Transcription regulation</keyword>
<evidence type="ECO:0000259" key="4">
    <source>
        <dbReference type="PROSITE" id="PS51077"/>
    </source>
</evidence>
<accession>A0ABT0Q5K6</accession>
<keyword evidence="3" id="KW-0804">Transcription</keyword>
<organism evidence="6 7">
    <name type="scientific">Ruegeria spongiae</name>
    <dbReference type="NCBI Taxonomy" id="2942209"/>
    <lineage>
        <taxon>Bacteria</taxon>
        <taxon>Pseudomonadati</taxon>
        <taxon>Pseudomonadota</taxon>
        <taxon>Alphaproteobacteria</taxon>
        <taxon>Rhodobacterales</taxon>
        <taxon>Roseobacteraceae</taxon>
        <taxon>Ruegeria</taxon>
    </lineage>
</organism>
<evidence type="ECO:0000313" key="7">
    <source>
        <dbReference type="Proteomes" id="UP001203880"/>
    </source>
</evidence>
<dbReference type="PROSITE" id="PS51078">
    <property type="entry name" value="ICLR_ED"/>
    <property type="match status" value="1"/>
</dbReference>
<keyword evidence="7" id="KW-1185">Reference proteome</keyword>
<dbReference type="InterPro" id="IPR050707">
    <property type="entry name" value="HTH_MetabolicPath_Reg"/>
</dbReference>
<evidence type="ECO:0000256" key="2">
    <source>
        <dbReference type="ARBA" id="ARBA00023125"/>
    </source>
</evidence>
<dbReference type="PANTHER" id="PTHR30136:SF39">
    <property type="entry name" value="TRANSCRIPTIONAL REGULATORY PROTEIN"/>
    <property type="match status" value="1"/>
</dbReference>
<dbReference type="InterPro" id="IPR005471">
    <property type="entry name" value="Tscrpt_reg_IclR_N"/>
</dbReference>
<gene>
    <name evidence="6" type="ORF">M3P21_16455</name>
</gene>
<feature type="domain" description="HTH iclR-type" evidence="4">
    <location>
        <begin position="6"/>
        <end position="67"/>
    </location>
</feature>
<dbReference type="PANTHER" id="PTHR30136">
    <property type="entry name" value="HELIX-TURN-HELIX TRANSCRIPTIONAL REGULATOR, ICLR FAMILY"/>
    <property type="match status" value="1"/>
</dbReference>
<dbReference type="Gene3D" id="1.10.10.10">
    <property type="entry name" value="Winged helix-like DNA-binding domain superfamily/Winged helix DNA-binding domain"/>
    <property type="match status" value="1"/>
</dbReference>
<name>A0ABT0Q5K6_9RHOB</name>
<dbReference type="EMBL" id="JAMFMB010000022">
    <property type="protein sequence ID" value="MCL6285123.1"/>
    <property type="molecule type" value="Genomic_DNA"/>
</dbReference>